<feature type="transmembrane region" description="Helical" evidence="11">
    <location>
        <begin position="436"/>
        <end position="456"/>
    </location>
</feature>
<dbReference type="AlphaFoldDB" id="A0A841TEU1"/>
<dbReference type="PANTHER" id="PTHR43528:SF1">
    <property type="entry name" value="ALPHA-KETOGLUTARATE PERMEASE"/>
    <property type="match status" value="1"/>
</dbReference>
<evidence type="ECO:0000256" key="3">
    <source>
        <dbReference type="ARBA" id="ARBA00022448"/>
    </source>
</evidence>
<feature type="transmembrane region" description="Helical" evidence="11">
    <location>
        <begin position="397"/>
        <end position="424"/>
    </location>
</feature>
<evidence type="ECO:0000313" key="13">
    <source>
        <dbReference type="EMBL" id="MBB6678499.1"/>
    </source>
</evidence>
<organism evidence="13 14">
    <name type="scientific">Cohnella lubricantis</name>
    <dbReference type="NCBI Taxonomy" id="2163172"/>
    <lineage>
        <taxon>Bacteria</taxon>
        <taxon>Bacillati</taxon>
        <taxon>Bacillota</taxon>
        <taxon>Bacilli</taxon>
        <taxon>Bacillales</taxon>
        <taxon>Paenibacillaceae</taxon>
        <taxon>Cohnella</taxon>
    </lineage>
</organism>
<accession>A0A841TEU1</accession>
<dbReference type="PANTHER" id="PTHR43528">
    <property type="entry name" value="ALPHA-KETOGLUTARATE PERMEASE"/>
    <property type="match status" value="1"/>
</dbReference>
<dbReference type="CDD" id="cd17366">
    <property type="entry name" value="MFS_ProP"/>
    <property type="match status" value="1"/>
</dbReference>
<keyword evidence="4" id="KW-1003">Cell membrane</keyword>
<comment type="function">
    <text evidence="9">May be a proton symporter involved in the uptake of osmolytes such as proline and glycine betaine.</text>
</comment>
<keyword evidence="14" id="KW-1185">Reference proteome</keyword>
<evidence type="ECO:0000256" key="11">
    <source>
        <dbReference type="SAM" id="Phobius"/>
    </source>
</evidence>
<evidence type="ECO:0000256" key="6">
    <source>
        <dbReference type="ARBA" id="ARBA00022847"/>
    </source>
</evidence>
<feature type="transmembrane region" description="Helical" evidence="11">
    <location>
        <begin position="303"/>
        <end position="321"/>
    </location>
</feature>
<feature type="transmembrane region" description="Helical" evidence="11">
    <location>
        <begin position="341"/>
        <end position="361"/>
    </location>
</feature>
<dbReference type="EMBL" id="JACJVN010000056">
    <property type="protein sequence ID" value="MBB6678499.1"/>
    <property type="molecule type" value="Genomic_DNA"/>
</dbReference>
<feature type="transmembrane region" description="Helical" evidence="11">
    <location>
        <begin position="214"/>
        <end position="237"/>
    </location>
</feature>
<dbReference type="PROSITE" id="PS50850">
    <property type="entry name" value="MFS"/>
    <property type="match status" value="1"/>
</dbReference>
<evidence type="ECO:0000256" key="2">
    <source>
        <dbReference type="ARBA" id="ARBA00008240"/>
    </source>
</evidence>
<keyword evidence="8 11" id="KW-0472">Membrane</keyword>
<dbReference type="GO" id="GO:0005886">
    <property type="term" value="C:plasma membrane"/>
    <property type="evidence" value="ECO:0007669"/>
    <property type="project" value="UniProtKB-SubCell"/>
</dbReference>
<evidence type="ECO:0000256" key="4">
    <source>
        <dbReference type="ARBA" id="ARBA00022475"/>
    </source>
</evidence>
<evidence type="ECO:0000256" key="1">
    <source>
        <dbReference type="ARBA" id="ARBA00004651"/>
    </source>
</evidence>
<dbReference type="Pfam" id="PF07690">
    <property type="entry name" value="MFS_1"/>
    <property type="match status" value="1"/>
</dbReference>
<dbReference type="Proteomes" id="UP000574133">
    <property type="component" value="Unassembled WGS sequence"/>
</dbReference>
<evidence type="ECO:0000313" key="14">
    <source>
        <dbReference type="Proteomes" id="UP000574133"/>
    </source>
</evidence>
<dbReference type="PROSITE" id="PS00217">
    <property type="entry name" value="SUGAR_TRANSPORT_2"/>
    <property type="match status" value="1"/>
</dbReference>
<dbReference type="InterPro" id="IPR005829">
    <property type="entry name" value="Sugar_transporter_CS"/>
</dbReference>
<feature type="transmembrane region" description="Helical" evidence="11">
    <location>
        <begin position="462"/>
        <end position="479"/>
    </location>
</feature>
<dbReference type="FunFam" id="1.20.1250.20:FF:000001">
    <property type="entry name" value="Dicarboxylate MFS transporter"/>
    <property type="match status" value="1"/>
</dbReference>
<proteinExistence type="inferred from homology"/>
<reference evidence="13 14" key="1">
    <citation type="submission" date="2020-08" db="EMBL/GenBank/DDBJ databases">
        <title>Cohnella phylogeny.</title>
        <authorList>
            <person name="Dunlap C."/>
        </authorList>
    </citation>
    <scope>NUCLEOTIDE SEQUENCE [LARGE SCALE GENOMIC DNA]</scope>
    <source>
        <strain evidence="13 14">DSM 103658</strain>
    </source>
</reference>
<dbReference type="GO" id="GO:0015293">
    <property type="term" value="F:symporter activity"/>
    <property type="evidence" value="ECO:0007669"/>
    <property type="project" value="UniProtKB-KW"/>
</dbReference>
<sequence>MEAQSPKRLRFFHVYEPPCPVDINAILVILKIKGLLGVEESERRGWKPGLSFRRKNRLPKLQKKDITVVDTRSARKAVVATALGNAMEWFDFGIYSYLAVTIGKVFFPAMSGSVQLVYTFATFAVAFIVRPFGGLFFGRLGDRLGRKKILTVTLVIMALSTLSIGLIPSYASIGVTASILLLLARLVQGFSTGGEYSGAMTFIAESTPDKKRGFLSSGLEVGTLAGYIAGSGLVTLLTYALGPDTMLSWGWRIPFYVAAPIGLVGLYLRNHLEETPAFEKMEHAKEERPGVPLKEMLSIHWKALLVGMVLVFFYNIVDYMVLSYMPSHLTAVLGYGETKGLLLILIVMFIMIPIVLTMGFFSDRVGSKRIIQGGLIGLVLLSLPAFLWIGSGNNGQVFAGLLVLAVFLASFQGTMPSLLPALFFTDVRYGALAITYNVSASLFGGTTPLVMAWLISLTGNNLIPAYFLIGASIIGFAVVTKRVTETSGRALRGSAPAVEEKKEIPEILEEPEEAMWWYEEQVRLEETNPNSEQGR</sequence>
<evidence type="ECO:0000259" key="12">
    <source>
        <dbReference type="PROSITE" id="PS50850"/>
    </source>
</evidence>
<feature type="transmembrane region" description="Helical" evidence="11">
    <location>
        <begin position="149"/>
        <end position="167"/>
    </location>
</feature>
<feature type="transmembrane region" description="Helical" evidence="11">
    <location>
        <begin position="116"/>
        <end position="137"/>
    </location>
</feature>
<dbReference type="SUPFAM" id="SSF103473">
    <property type="entry name" value="MFS general substrate transporter"/>
    <property type="match status" value="1"/>
</dbReference>
<evidence type="ECO:0000256" key="5">
    <source>
        <dbReference type="ARBA" id="ARBA00022692"/>
    </source>
</evidence>
<gene>
    <name evidence="13" type="ORF">H4Q31_14500</name>
</gene>
<comment type="similarity">
    <text evidence="2">Belongs to the major facilitator superfamily. Metabolite:H+ Symporter (MHS) family (TC 2.A.1.6) family.</text>
</comment>
<evidence type="ECO:0000256" key="9">
    <source>
        <dbReference type="ARBA" id="ARBA00037295"/>
    </source>
</evidence>
<keyword evidence="3" id="KW-0813">Transport</keyword>
<dbReference type="InterPro" id="IPR011701">
    <property type="entry name" value="MFS"/>
</dbReference>
<dbReference type="Gene3D" id="1.20.1250.20">
    <property type="entry name" value="MFS general substrate transporter like domains"/>
    <property type="match status" value="2"/>
</dbReference>
<keyword evidence="7 11" id="KW-1133">Transmembrane helix</keyword>
<protein>
    <recommendedName>
        <fullName evidence="10">Putative proline/betaine transporter</fullName>
    </recommendedName>
</protein>
<dbReference type="InterPro" id="IPR020846">
    <property type="entry name" value="MFS_dom"/>
</dbReference>
<keyword evidence="6" id="KW-0769">Symport</keyword>
<name>A0A841TEU1_9BACL</name>
<evidence type="ECO:0000256" key="8">
    <source>
        <dbReference type="ARBA" id="ARBA00023136"/>
    </source>
</evidence>
<comment type="caution">
    <text evidence="13">The sequence shown here is derived from an EMBL/GenBank/DDBJ whole genome shotgun (WGS) entry which is preliminary data.</text>
</comment>
<evidence type="ECO:0000256" key="10">
    <source>
        <dbReference type="ARBA" id="ARBA00039918"/>
    </source>
</evidence>
<feature type="transmembrane region" description="Helical" evidence="11">
    <location>
        <begin position="373"/>
        <end position="391"/>
    </location>
</feature>
<evidence type="ECO:0000256" key="7">
    <source>
        <dbReference type="ARBA" id="ARBA00022989"/>
    </source>
</evidence>
<dbReference type="InterPro" id="IPR051084">
    <property type="entry name" value="H+-coupled_symporters"/>
</dbReference>
<comment type="subcellular location">
    <subcellularLocation>
        <location evidence="1">Cell membrane</location>
        <topology evidence="1">Multi-pass membrane protein</topology>
    </subcellularLocation>
</comment>
<feature type="domain" description="Major facilitator superfamily (MFS) profile" evidence="12">
    <location>
        <begin position="77"/>
        <end position="487"/>
    </location>
</feature>
<dbReference type="InterPro" id="IPR036259">
    <property type="entry name" value="MFS_trans_sf"/>
</dbReference>
<keyword evidence="5 11" id="KW-0812">Transmembrane</keyword>